<name>A0A9N9G886_9GLOM</name>
<protein>
    <submittedName>
        <fullName evidence="1">11545_t:CDS:1</fullName>
    </submittedName>
</protein>
<evidence type="ECO:0000313" key="1">
    <source>
        <dbReference type="EMBL" id="CAG8587998.1"/>
    </source>
</evidence>
<dbReference type="InterPro" id="IPR052717">
    <property type="entry name" value="Vacuolar_transposase_reg"/>
</dbReference>
<reference evidence="1" key="1">
    <citation type="submission" date="2021-06" db="EMBL/GenBank/DDBJ databases">
        <authorList>
            <person name="Kallberg Y."/>
            <person name="Tangrot J."/>
            <person name="Rosling A."/>
        </authorList>
    </citation>
    <scope>NUCLEOTIDE SEQUENCE</scope>
    <source>
        <strain evidence="1">MT106</strain>
    </source>
</reference>
<feature type="non-terminal residue" evidence="1">
    <location>
        <position position="214"/>
    </location>
</feature>
<gene>
    <name evidence="1" type="ORF">AGERDE_LOCUS8460</name>
</gene>
<dbReference type="PANTHER" id="PTHR46169:SF29">
    <property type="entry name" value="DNA REPLICATION-RELATED ELEMENT FACTOR, ISOFORM A"/>
    <property type="match status" value="1"/>
</dbReference>
<organism evidence="1 2">
    <name type="scientific">Ambispora gerdemannii</name>
    <dbReference type="NCBI Taxonomy" id="144530"/>
    <lineage>
        <taxon>Eukaryota</taxon>
        <taxon>Fungi</taxon>
        <taxon>Fungi incertae sedis</taxon>
        <taxon>Mucoromycota</taxon>
        <taxon>Glomeromycotina</taxon>
        <taxon>Glomeromycetes</taxon>
        <taxon>Archaeosporales</taxon>
        <taxon>Ambisporaceae</taxon>
        <taxon>Ambispora</taxon>
    </lineage>
</organism>
<evidence type="ECO:0000313" key="2">
    <source>
        <dbReference type="Proteomes" id="UP000789831"/>
    </source>
</evidence>
<proteinExistence type="predicted"/>
<dbReference type="EMBL" id="CAJVPL010001796">
    <property type="protein sequence ID" value="CAG8587998.1"/>
    <property type="molecule type" value="Genomic_DNA"/>
</dbReference>
<dbReference type="AlphaFoldDB" id="A0A9N9G886"/>
<comment type="caution">
    <text evidence="1">The sequence shown here is derived from an EMBL/GenBank/DDBJ whole genome shotgun (WGS) entry which is preliminary data.</text>
</comment>
<dbReference type="Proteomes" id="UP000789831">
    <property type="component" value="Unassembled WGS sequence"/>
</dbReference>
<keyword evidence="2" id="KW-1185">Reference proteome</keyword>
<accession>A0A9N9G886</accession>
<dbReference type="PANTHER" id="PTHR46169">
    <property type="entry name" value="DNA REPLICATION-RELATED ELEMENT FACTOR, ISOFORM A"/>
    <property type="match status" value="1"/>
</dbReference>
<dbReference type="SUPFAM" id="SSF53098">
    <property type="entry name" value="Ribonuclease H-like"/>
    <property type="match status" value="1"/>
</dbReference>
<sequence length="214" mass="24533">NSSFTIDLWTQFHIPYIGVTIHWLTSDFELRQGLLTIEKFPYGHSGISDNATNMTAALQQFNYQHINCYAHTLQLAINEVRNDGNNLEILLLDDNEWSALQDLLKPFVQITDIIGGSQYPTLSIMCPVVIKLKSHLVDFKSHTNQIIKIRDPIKQQIVMCWQDILLMGGFFCTKRNATMLQIPTLSLNDPLYLTENPLILWKLHHKALPIHPSP</sequence>
<dbReference type="OrthoDB" id="2412107at2759"/>
<dbReference type="GO" id="GO:0006357">
    <property type="term" value="P:regulation of transcription by RNA polymerase II"/>
    <property type="evidence" value="ECO:0007669"/>
    <property type="project" value="TreeGrafter"/>
</dbReference>
<dbReference type="InterPro" id="IPR012337">
    <property type="entry name" value="RNaseH-like_sf"/>
</dbReference>
<dbReference type="GO" id="GO:0005634">
    <property type="term" value="C:nucleus"/>
    <property type="evidence" value="ECO:0007669"/>
    <property type="project" value="TreeGrafter"/>
</dbReference>